<gene>
    <name evidence="7" type="ORF">GCM10009850_024960</name>
</gene>
<dbReference type="Pfam" id="PF03466">
    <property type="entry name" value="LysR_substrate"/>
    <property type="match status" value="2"/>
</dbReference>
<keyword evidence="8" id="KW-1185">Reference proteome</keyword>
<dbReference type="InterPro" id="IPR036388">
    <property type="entry name" value="WH-like_DNA-bd_sf"/>
</dbReference>
<evidence type="ECO:0000256" key="5">
    <source>
        <dbReference type="SAM" id="MobiDB-lite"/>
    </source>
</evidence>
<evidence type="ECO:0000313" key="7">
    <source>
        <dbReference type="EMBL" id="GAA2207038.1"/>
    </source>
</evidence>
<evidence type="ECO:0000256" key="1">
    <source>
        <dbReference type="ARBA" id="ARBA00009437"/>
    </source>
</evidence>
<feature type="region of interest" description="Disordered" evidence="5">
    <location>
        <begin position="198"/>
        <end position="292"/>
    </location>
</feature>
<evidence type="ECO:0000256" key="2">
    <source>
        <dbReference type="ARBA" id="ARBA00023015"/>
    </source>
</evidence>
<dbReference type="Pfam" id="PF00126">
    <property type="entry name" value="HTH_1"/>
    <property type="match status" value="1"/>
</dbReference>
<organism evidence="7 8">
    <name type="scientific">Nonomuraea monospora</name>
    <dbReference type="NCBI Taxonomy" id="568818"/>
    <lineage>
        <taxon>Bacteria</taxon>
        <taxon>Bacillati</taxon>
        <taxon>Actinomycetota</taxon>
        <taxon>Actinomycetes</taxon>
        <taxon>Streptosporangiales</taxon>
        <taxon>Streptosporangiaceae</taxon>
        <taxon>Nonomuraea</taxon>
    </lineage>
</organism>
<reference evidence="7 8" key="1">
    <citation type="journal article" date="2019" name="Int. J. Syst. Evol. Microbiol.">
        <title>The Global Catalogue of Microorganisms (GCM) 10K type strain sequencing project: providing services to taxonomists for standard genome sequencing and annotation.</title>
        <authorList>
            <consortium name="The Broad Institute Genomics Platform"/>
            <consortium name="The Broad Institute Genome Sequencing Center for Infectious Disease"/>
            <person name="Wu L."/>
            <person name="Ma J."/>
        </authorList>
    </citation>
    <scope>NUCLEOTIDE SEQUENCE [LARGE SCALE GENOMIC DNA]</scope>
    <source>
        <strain evidence="7 8">JCM 16114</strain>
    </source>
</reference>
<dbReference type="Gene3D" id="3.40.190.290">
    <property type="match status" value="1"/>
</dbReference>
<dbReference type="InterPro" id="IPR036390">
    <property type="entry name" value="WH_DNA-bd_sf"/>
</dbReference>
<dbReference type="SUPFAM" id="SSF46785">
    <property type="entry name" value="Winged helix' DNA-binding domain"/>
    <property type="match status" value="1"/>
</dbReference>
<dbReference type="PANTHER" id="PTHR30346:SF0">
    <property type="entry name" value="HCA OPERON TRANSCRIPTIONAL ACTIVATOR HCAR"/>
    <property type="match status" value="1"/>
</dbReference>
<feature type="domain" description="HTH lysR-type" evidence="6">
    <location>
        <begin position="10"/>
        <end position="67"/>
    </location>
</feature>
<evidence type="ECO:0000259" key="6">
    <source>
        <dbReference type="PROSITE" id="PS50931"/>
    </source>
</evidence>
<dbReference type="EMBL" id="BAAAQX010000005">
    <property type="protein sequence ID" value="GAA2207038.1"/>
    <property type="molecule type" value="Genomic_DNA"/>
</dbReference>
<dbReference type="PANTHER" id="PTHR30346">
    <property type="entry name" value="TRANSCRIPTIONAL DUAL REGULATOR HCAR-RELATED"/>
    <property type="match status" value="1"/>
</dbReference>
<dbReference type="InterPro" id="IPR000847">
    <property type="entry name" value="LysR_HTH_N"/>
</dbReference>
<name>A0ABN3CCG1_9ACTN</name>
<feature type="compositionally biased region" description="Low complexity" evidence="5">
    <location>
        <begin position="235"/>
        <end position="255"/>
    </location>
</feature>
<dbReference type="SUPFAM" id="SSF53850">
    <property type="entry name" value="Periplasmic binding protein-like II"/>
    <property type="match status" value="2"/>
</dbReference>
<dbReference type="PROSITE" id="PS50931">
    <property type="entry name" value="HTH_LYSR"/>
    <property type="match status" value="1"/>
</dbReference>
<evidence type="ECO:0000256" key="3">
    <source>
        <dbReference type="ARBA" id="ARBA00023125"/>
    </source>
</evidence>
<dbReference type="Proteomes" id="UP001499843">
    <property type="component" value="Unassembled WGS sequence"/>
</dbReference>
<dbReference type="PRINTS" id="PR00039">
    <property type="entry name" value="HTHLYSR"/>
</dbReference>
<dbReference type="InterPro" id="IPR005119">
    <property type="entry name" value="LysR_subst-bd"/>
</dbReference>
<accession>A0ABN3CCG1</accession>
<dbReference type="Gene3D" id="1.10.10.10">
    <property type="entry name" value="Winged helix-like DNA-binding domain superfamily/Winged helix DNA-binding domain"/>
    <property type="match status" value="1"/>
</dbReference>
<evidence type="ECO:0000256" key="4">
    <source>
        <dbReference type="ARBA" id="ARBA00023163"/>
    </source>
</evidence>
<protein>
    <recommendedName>
        <fullName evidence="6">HTH lysR-type domain-containing protein</fullName>
    </recommendedName>
</protein>
<comment type="similarity">
    <text evidence="1">Belongs to the LysR transcriptional regulatory family.</text>
</comment>
<sequence length="379" mass="40373">MGPGQYPEGMETRELAYFAAVAEELHFGRAAARLGMAQPPLSRAIQKLERRLGVLLFERTSRGVTLTPAGEVLAREAAKVLDAVSAATARTRRAGLTEPRLVVALKPGGDGGLLPGVLAAYRARPGAVAVELALCGVAERARLVRDGTADVAFLHSPYEDLTGFDSEPLLVEGSVAVMTATHPLAGRDHVCLADLDADPTPRWPRTHPDATSLTPHRPTTHPNATDPTPQPPATHPNATHPTPHQPTTHPNATDPTPQPPATHPDAPDPTSHQPATHLDLTDPTPHRPGRQPEVSDLAMLMQLVALGRLVVVAPESVRDQVRRDLVCVPVVDAPPTTVVLAWPEGARSRVLAEFVRTTAEVAAGFPGAVATFRDRSHRE</sequence>
<evidence type="ECO:0000313" key="8">
    <source>
        <dbReference type="Proteomes" id="UP001499843"/>
    </source>
</evidence>
<keyword evidence="3" id="KW-0238">DNA-binding</keyword>
<proteinExistence type="inferred from homology"/>
<comment type="caution">
    <text evidence="7">The sequence shown here is derived from an EMBL/GenBank/DDBJ whole genome shotgun (WGS) entry which is preliminary data.</text>
</comment>
<keyword evidence="2" id="KW-0805">Transcription regulation</keyword>
<keyword evidence="4" id="KW-0804">Transcription</keyword>